<reference evidence="9 10" key="1">
    <citation type="journal article" date="2010" name="J. Bacteriol.">
        <title>Complete genome sequence of the diesel-degrading Acinetobacter sp. strain DR1.</title>
        <authorList>
            <person name="Jung J."/>
            <person name="Baek J.H."/>
            <person name="Park W."/>
        </authorList>
    </citation>
    <scope>NUCLEOTIDE SEQUENCE [LARGE SCALE GENOMIC DNA]</scope>
    <source>
        <strain evidence="10">JCM 16667 / KCTC 23045 / DR1</strain>
    </source>
</reference>
<evidence type="ECO:0000259" key="6">
    <source>
        <dbReference type="Pfam" id="PF25917"/>
    </source>
</evidence>
<evidence type="ECO:0000256" key="4">
    <source>
        <dbReference type="SAM" id="MobiDB-lite"/>
    </source>
</evidence>
<dbReference type="Pfam" id="PF25967">
    <property type="entry name" value="RND-MFP_C"/>
    <property type="match status" value="1"/>
</dbReference>
<evidence type="ECO:0000259" key="5">
    <source>
        <dbReference type="Pfam" id="PF25876"/>
    </source>
</evidence>
<evidence type="ECO:0000313" key="10">
    <source>
        <dbReference type="Proteomes" id="UP000000392"/>
    </source>
</evidence>
<evidence type="ECO:0000313" key="9">
    <source>
        <dbReference type="EMBL" id="ADI90780.1"/>
    </source>
</evidence>
<dbReference type="Gene3D" id="2.40.50.100">
    <property type="match status" value="1"/>
</dbReference>
<dbReference type="RefSeq" id="WP_013197862.1">
    <property type="nucleotide sequence ID" value="NC_014259.1"/>
</dbReference>
<dbReference type="Pfam" id="PF25876">
    <property type="entry name" value="HH_MFP_RND"/>
    <property type="match status" value="1"/>
</dbReference>
<feature type="compositionally biased region" description="Polar residues" evidence="4">
    <location>
        <begin position="377"/>
        <end position="396"/>
    </location>
</feature>
<organism evidence="9 10">
    <name type="scientific">Acinetobacter oleivorans (strain JCM 16667 / KCTC 23045 / DR1)</name>
    <dbReference type="NCBI Taxonomy" id="436717"/>
    <lineage>
        <taxon>Bacteria</taxon>
        <taxon>Pseudomonadati</taxon>
        <taxon>Pseudomonadota</taxon>
        <taxon>Gammaproteobacteria</taxon>
        <taxon>Moraxellales</taxon>
        <taxon>Moraxellaceae</taxon>
        <taxon>Acinetobacter</taxon>
    </lineage>
</organism>
<dbReference type="InterPro" id="IPR058627">
    <property type="entry name" value="MdtA-like_C"/>
</dbReference>
<dbReference type="InterPro" id="IPR058626">
    <property type="entry name" value="MdtA-like_b-barrel"/>
</dbReference>
<dbReference type="InterPro" id="IPR058625">
    <property type="entry name" value="MdtA-like_BSH"/>
</dbReference>
<dbReference type="AlphaFoldDB" id="A0AAN0UD56"/>
<evidence type="ECO:0000256" key="2">
    <source>
        <dbReference type="ARBA" id="ARBA00009477"/>
    </source>
</evidence>
<dbReference type="GeneID" id="9382313"/>
<dbReference type="Pfam" id="PF25917">
    <property type="entry name" value="BSH_RND"/>
    <property type="match status" value="1"/>
</dbReference>
<gene>
    <name evidence="9" type="ordered locus">AOLE_09455</name>
</gene>
<evidence type="ECO:0000256" key="1">
    <source>
        <dbReference type="ARBA" id="ARBA00004519"/>
    </source>
</evidence>
<dbReference type="SUPFAM" id="SSF111369">
    <property type="entry name" value="HlyD-like secretion proteins"/>
    <property type="match status" value="1"/>
</dbReference>
<dbReference type="FunFam" id="2.40.420.20:FF:000001">
    <property type="entry name" value="Efflux RND transporter periplasmic adaptor subunit"/>
    <property type="match status" value="1"/>
</dbReference>
<comment type="similarity">
    <text evidence="2">Belongs to the membrane fusion protein (MFP) (TC 8.A.1) family.</text>
</comment>
<dbReference type="GO" id="GO:0005886">
    <property type="term" value="C:plasma membrane"/>
    <property type="evidence" value="ECO:0007669"/>
    <property type="project" value="UniProtKB-SubCell"/>
</dbReference>
<dbReference type="Pfam" id="PF25944">
    <property type="entry name" value="Beta-barrel_RND"/>
    <property type="match status" value="1"/>
</dbReference>
<dbReference type="GO" id="GO:0046677">
    <property type="term" value="P:response to antibiotic"/>
    <property type="evidence" value="ECO:0007669"/>
    <property type="project" value="TreeGrafter"/>
</dbReference>
<feature type="domain" description="Multidrug resistance protein MdtA-like alpha-helical hairpin" evidence="5">
    <location>
        <begin position="101"/>
        <end position="169"/>
    </location>
</feature>
<dbReference type="KEGG" id="acd:AOLE_09455"/>
<evidence type="ECO:0000259" key="7">
    <source>
        <dbReference type="Pfam" id="PF25944"/>
    </source>
</evidence>
<dbReference type="Gene3D" id="2.40.420.20">
    <property type="match status" value="1"/>
</dbReference>
<protein>
    <submittedName>
        <fullName evidence="9">Membrane fusion protein</fullName>
    </submittedName>
</protein>
<accession>A0AAN0UD56</accession>
<evidence type="ECO:0000256" key="3">
    <source>
        <dbReference type="SAM" id="Coils"/>
    </source>
</evidence>
<proteinExistence type="inferred from homology"/>
<dbReference type="PROSITE" id="PS51257">
    <property type="entry name" value="PROKAR_LIPOPROTEIN"/>
    <property type="match status" value="1"/>
</dbReference>
<evidence type="ECO:0000259" key="8">
    <source>
        <dbReference type="Pfam" id="PF25967"/>
    </source>
</evidence>
<feature type="domain" description="Multidrug resistance protein MdtA-like beta-barrel" evidence="7">
    <location>
        <begin position="207"/>
        <end position="293"/>
    </location>
</feature>
<feature type="domain" description="Multidrug resistance protein MdtA-like barrel-sandwich hybrid" evidence="6">
    <location>
        <begin position="59"/>
        <end position="202"/>
    </location>
</feature>
<dbReference type="Gene3D" id="2.40.30.170">
    <property type="match status" value="1"/>
</dbReference>
<dbReference type="Gene3D" id="1.10.287.470">
    <property type="entry name" value="Helix hairpin bin"/>
    <property type="match status" value="1"/>
</dbReference>
<dbReference type="GO" id="GO:0022857">
    <property type="term" value="F:transmembrane transporter activity"/>
    <property type="evidence" value="ECO:0007669"/>
    <property type="project" value="InterPro"/>
</dbReference>
<dbReference type="Proteomes" id="UP000000392">
    <property type="component" value="Chromosome"/>
</dbReference>
<feature type="domain" description="Multidrug resistance protein MdtA-like C-terminal permuted SH3" evidence="8">
    <location>
        <begin position="298"/>
        <end position="360"/>
    </location>
</feature>
<dbReference type="InterPro" id="IPR006143">
    <property type="entry name" value="RND_pump_MFP"/>
</dbReference>
<sequence length="396" mass="43552">MQKHLLLPLFLSIGLILQGCGSQETAQAEPAPAKVSVLSIQSQSVNFSENLPARVQAFRTAEIRPQVGGIIERVLFKQGSEVRAGQALYKINSETFEADVNSNRASLNKAEAEVARLKVQLDRYEQLLPSNAISKQEVSNAQAQYRQALADVAQMKALLTRQNLNLQYATVRAPISGRIGQSFVTEGALVGQGDANTMATIQQIDKVYVDVKQSISEYERLQAALKTGELSANSEKTVRISNSHGQEYNVTAKMLFEDINVDPETGDVTFRIEVNNTERKLLPGMYVRVNIDRASIPQALLVPAQAIQRNINGEPQVYVINAKGSAEIRPIEIGQQYEQYYIANKGLKVGDKVVVEGMERIQPNQKLAMTTWKKPASENSASNVETKPSTNQGAQP</sequence>
<dbReference type="PANTHER" id="PTHR30158">
    <property type="entry name" value="ACRA/E-RELATED COMPONENT OF DRUG EFFLUX TRANSPORTER"/>
    <property type="match status" value="1"/>
</dbReference>
<name>A0AAN0UD56_ACISD</name>
<feature type="coiled-coil region" evidence="3">
    <location>
        <begin position="100"/>
        <end position="158"/>
    </location>
</feature>
<dbReference type="InterPro" id="IPR058624">
    <property type="entry name" value="MdtA-like_HH"/>
</dbReference>
<dbReference type="PANTHER" id="PTHR30158:SF3">
    <property type="entry name" value="MULTIDRUG EFFLUX PUMP SUBUNIT ACRA-RELATED"/>
    <property type="match status" value="1"/>
</dbReference>
<dbReference type="EMBL" id="CP002080">
    <property type="protein sequence ID" value="ADI90780.1"/>
    <property type="molecule type" value="Genomic_DNA"/>
</dbReference>
<comment type="subcellular location">
    <subcellularLocation>
        <location evidence="1">Cell inner membrane</location>
        <topology evidence="1">Lipid-anchor</topology>
    </subcellularLocation>
</comment>
<feature type="region of interest" description="Disordered" evidence="4">
    <location>
        <begin position="367"/>
        <end position="396"/>
    </location>
</feature>
<dbReference type="NCBIfam" id="TIGR01730">
    <property type="entry name" value="RND_mfp"/>
    <property type="match status" value="1"/>
</dbReference>
<keyword evidence="3" id="KW-0175">Coiled coil</keyword>